<gene>
    <name evidence="2" type="ORF">J2Z77_003655</name>
</gene>
<name>A0ABS4L6Z8_STRAV</name>
<proteinExistence type="predicted"/>
<feature type="compositionally biased region" description="Low complexity" evidence="1">
    <location>
        <begin position="231"/>
        <end position="254"/>
    </location>
</feature>
<organism evidence="2 3">
    <name type="scientific">Streptomyces avidinii</name>
    <dbReference type="NCBI Taxonomy" id="1895"/>
    <lineage>
        <taxon>Bacteria</taxon>
        <taxon>Bacillati</taxon>
        <taxon>Actinomycetota</taxon>
        <taxon>Actinomycetes</taxon>
        <taxon>Kitasatosporales</taxon>
        <taxon>Streptomycetaceae</taxon>
        <taxon>Streptomyces</taxon>
    </lineage>
</organism>
<feature type="region of interest" description="Disordered" evidence="1">
    <location>
        <begin position="1"/>
        <end position="22"/>
    </location>
</feature>
<feature type="region of interest" description="Disordered" evidence="1">
    <location>
        <begin position="222"/>
        <end position="267"/>
    </location>
</feature>
<evidence type="ECO:0000313" key="2">
    <source>
        <dbReference type="EMBL" id="MBP2037848.1"/>
    </source>
</evidence>
<evidence type="ECO:0000313" key="3">
    <source>
        <dbReference type="Proteomes" id="UP001519310"/>
    </source>
</evidence>
<comment type="caution">
    <text evidence="2">The sequence shown here is derived from an EMBL/GenBank/DDBJ whole genome shotgun (WGS) entry which is preliminary data.</text>
</comment>
<keyword evidence="3" id="KW-1185">Reference proteome</keyword>
<sequence length="267" mass="29419">MIRERGSPDRRGRRCGRGGGLRREDIGRRLNNDGHHRVVLATLRTAEEALLTGEDDARGAPKQAADLLHQAHRIYLPRLFSAAETDRARLRVWDPRIERALTLGSEYGLPEYLAAGPELLRLWQNAWSPNPSAHAPGHPRAAALVTAAVEIRRAGHAASLLRTPVEAVHEHYLEKHGGERLRPESLDEAWAWATRPRRATTALLQQAGERVRVFDYLLDVTQRGSGGTRGRPGTAFFTPASPRRSPAARRTPPSGRNGDTGEPAATP</sequence>
<protein>
    <submittedName>
        <fullName evidence="2">Uncharacterized protein</fullName>
    </submittedName>
</protein>
<dbReference type="Proteomes" id="UP001519310">
    <property type="component" value="Unassembled WGS sequence"/>
</dbReference>
<accession>A0ABS4L6Z8</accession>
<evidence type="ECO:0000256" key="1">
    <source>
        <dbReference type="SAM" id="MobiDB-lite"/>
    </source>
</evidence>
<dbReference type="EMBL" id="JAGGLQ010000006">
    <property type="protein sequence ID" value="MBP2037848.1"/>
    <property type="molecule type" value="Genomic_DNA"/>
</dbReference>
<reference evidence="2 3" key="1">
    <citation type="submission" date="2021-03" db="EMBL/GenBank/DDBJ databases">
        <title>Genomic Encyclopedia of Type Strains, Phase IV (KMG-IV): sequencing the most valuable type-strain genomes for metagenomic binning, comparative biology and taxonomic classification.</title>
        <authorList>
            <person name="Goeker M."/>
        </authorList>
    </citation>
    <scope>NUCLEOTIDE SEQUENCE [LARGE SCALE GENOMIC DNA]</scope>
    <source>
        <strain evidence="2 3">DSM 40526</strain>
    </source>
</reference>
<feature type="compositionally biased region" description="Basic and acidic residues" evidence="1">
    <location>
        <begin position="1"/>
        <end position="10"/>
    </location>
</feature>
<dbReference type="RefSeq" id="WP_189969883.1">
    <property type="nucleotide sequence ID" value="NZ_BMVL01000006.1"/>
</dbReference>